<dbReference type="InterPro" id="IPR009057">
    <property type="entry name" value="Homeodomain-like_sf"/>
</dbReference>
<dbReference type="RefSeq" id="WP_344987901.1">
    <property type="nucleotide sequence ID" value="NZ_BAABCD010000001.1"/>
</dbReference>
<dbReference type="PROSITE" id="PS50977">
    <property type="entry name" value="HTH_TETR_2"/>
    <property type="match status" value="1"/>
</dbReference>
<evidence type="ECO:0000256" key="2">
    <source>
        <dbReference type="PROSITE-ProRule" id="PRU00335"/>
    </source>
</evidence>
<organism evidence="4 5">
    <name type="scientific">Dietzia aurantiaca</name>
    <dbReference type="NCBI Taxonomy" id="983873"/>
    <lineage>
        <taxon>Bacteria</taxon>
        <taxon>Bacillati</taxon>
        <taxon>Actinomycetota</taxon>
        <taxon>Actinomycetes</taxon>
        <taxon>Mycobacteriales</taxon>
        <taxon>Dietziaceae</taxon>
        <taxon>Dietzia</taxon>
    </lineage>
</organism>
<protein>
    <submittedName>
        <fullName evidence="4">TetR/AcrR family transcriptional regulator</fullName>
    </submittedName>
</protein>
<feature type="domain" description="HTH tetR-type" evidence="3">
    <location>
        <begin position="12"/>
        <end position="72"/>
    </location>
</feature>
<dbReference type="PRINTS" id="PR00455">
    <property type="entry name" value="HTHTETR"/>
</dbReference>
<reference evidence="5" key="1">
    <citation type="journal article" date="2019" name="Int. J. Syst. Evol. Microbiol.">
        <title>The Global Catalogue of Microorganisms (GCM) 10K type strain sequencing project: providing services to taxonomists for standard genome sequencing and annotation.</title>
        <authorList>
            <consortium name="The Broad Institute Genomics Platform"/>
            <consortium name="The Broad Institute Genome Sequencing Center for Infectious Disease"/>
            <person name="Wu L."/>
            <person name="Ma J."/>
        </authorList>
    </citation>
    <scope>NUCLEOTIDE SEQUENCE [LARGE SCALE GENOMIC DNA]</scope>
    <source>
        <strain evidence="5">JCM 11882</strain>
    </source>
</reference>
<dbReference type="EMBL" id="JBHSHP010000001">
    <property type="protein sequence ID" value="MFC4753169.1"/>
    <property type="molecule type" value="Genomic_DNA"/>
</dbReference>
<dbReference type="InterPro" id="IPR050692">
    <property type="entry name" value="HTH_transcr_repressor_FabR"/>
</dbReference>
<dbReference type="PANTHER" id="PTHR47752">
    <property type="entry name" value="HTH-TYPE TRANSCRIPTIONAL REPRESSOR FABR"/>
    <property type="match status" value="1"/>
</dbReference>
<keyword evidence="1 2" id="KW-0238">DNA-binding</keyword>
<dbReference type="Gene3D" id="1.10.357.10">
    <property type="entry name" value="Tetracycline Repressor, domain 2"/>
    <property type="match status" value="1"/>
</dbReference>
<evidence type="ECO:0000259" key="3">
    <source>
        <dbReference type="PROSITE" id="PS50977"/>
    </source>
</evidence>
<comment type="caution">
    <text evidence="4">The sequence shown here is derived from an EMBL/GenBank/DDBJ whole genome shotgun (WGS) entry which is preliminary data.</text>
</comment>
<evidence type="ECO:0000313" key="4">
    <source>
        <dbReference type="EMBL" id="MFC4753169.1"/>
    </source>
</evidence>
<dbReference type="Proteomes" id="UP001595836">
    <property type="component" value="Unassembled WGS sequence"/>
</dbReference>
<feature type="DNA-binding region" description="H-T-H motif" evidence="2">
    <location>
        <begin position="35"/>
        <end position="54"/>
    </location>
</feature>
<dbReference type="Pfam" id="PF00440">
    <property type="entry name" value="TetR_N"/>
    <property type="match status" value="1"/>
</dbReference>
<evidence type="ECO:0000313" key="5">
    <source>
        <dbReference type="Proteomes" id="UP001595836"/>
    </source>
</evidence>
<accession>A0ABV9PLI0</accession>
<keyword evidence="5" id="KW-1185">Reference proteome</keyword>
<dbReference type="InterPro" id="IPR001647">
    <property type="entry name" value="HTH_TetR"/>
</dbReference>
<proteinExistence type="predicted"/>
<name>A0ABV9PLI0_9ACTN</name>
<gene>
    <name evidence="4" type="ORF">ACFO7U_00040</name>
</gene>
<dbReference type="PANTHER" id="PTHR47752:SF1">
    <property type="entry name" value="HTH-TYPE TRANSCRIPTIONAL REPRESSOR FABR"/>
    <property type="match status" value="1"/>
</dbReference>
<dbReference type="SUPFAM" id="SSF46689">
    <property type="entry name" value="Homeodomain-like"/>
    <property type="match status" value="1"/>
</dbReference>
<sequence length="198" mass="20808">MTAPRSRAEQKRHTRALIVDAGRRTVASRGFSGLVVRELAREAGIVPTAFYRHFDSVEELATELAGAAADALAALVDTLVSIPTQDPASDWPRQASTQAAENPQTWSVLARGLVDTAGPDHRVLSAAVDTARRRLGITLGRLESLSGADGAVVDVTADLVVVVLVRHLMDVAAGQDARTLDGECAARLRVVLAGAAAQ</sequence>
<evidence type="ECO:0000256" key="1">
    <source>
        <dbReference type="ARBA" id="ARBA00023125"/>
    </source>
</evidence>